<evidence type="ECO:0000256" key="1">
    <source>
        <dbReference type="SAM" id="Phobius"/>
    </source>
</evidence>
<evidence type="ECO:0000313" key="4">
    <source>
        <dbReference type="Proteomes" id="UP000193778"/>
    </source>
</evidence>
<keyword evidence="1" id="KW-0812">Transmembrane</keyword>
<feature type="transmembrane region" description="Helical" evidence="1">
    <location>
        <begin position="128"/>
        <end position="145"/>
    </location>
</feature>
<evidence type="ECO:0000313" key="3">
    <source>
        <dbReference type="EMBL" id="SLN11770.1"/>
    </source>
</evidence>
<sequence length="294" mass="33686">MSERATPEWGTFALILACYGVWLAVIFFLPLWLAIPAMGVVAAMHSSLTHEALHGHPFRATWLNEALMALPLTLFIPYERFRDLHLAHHRDATLTDPYDDPESNYLDPQVWGRLGAWQKWMLGLNNTLLGRIVLGPAIGQFLFLRDELRGARRGDRAILRAWALHVPGVAAVCWIVSMSAMPIWAYVLAAYLGLGLVKIRTFLEHRAHDKSRARTVIVEDRGPLAFLFLNNNLHVVHHMNPSAPWYRLPALYRQGKDRYLASNEAYVYRSYGQIFRAYFWRAKDPVVHPLWPKG</sequence>
<protein>
    <submittedName>
        <fullName evidence="3">Fatty acid desaturase</fullName>
    </submittedName>
</protein>
<dbReference type="EMBL" id="FWFP01000001">
    <property type="protein sequence ID" value="SLN11770.1"/>
    <property type="molecule type" value="Genomic_DNA"/>
</dbReference>
<keyword evidence="4" id="KW-1185">Reference proteome</keyword>
<keyword evidence="1" id="KW-0472">Membrane</keyword>
<feature type="transmembrane region" description="Helical" evidence="1">
    <location>
        <begin position="157"/>
        <end position="177"/>
    </location>
</feature>
<feature type="domain" description="Fatty acid desaturase" evidence="2">
    <location>
        <begin position="29"/>
        <end position="267"/>
    </location>
</feature>
<feature type="transmembrane region" description="Helical" evidence="1">
    <location>
        <begin position="12"/>
        <end position="35"/>
    </location>
</feature>
<dbReference type="AlphaFoldDB" id="A0A1X6Y5R5"/>
<keyword evidence="1" id="KW-1133">Transmembrane helix</keyword>
<dbReference type="RefSeq" id="WP_085820764.1">
    <property type="nucleotide sequence ID" value="NZ_FWFP01000001.1"/>
</dbReference>
<accession>A0A1X6Y5R5</accession>
<feature type="transmembrane region" description="Helical" evidence="1">
    <location>
        <begin position="183"/>
        <end position="203"/>
    </location>
</feature>
<organism evidence="3 4">
    <name type="scientific">Ruegeria meonggei</name>
    <dbReference type="NCBI Taxonomy" id="1446476"/>
    <lineage>
        <taxon>Bacteria</taxon>
        <taxon>Pseudomonadati</taxon>
        <taxon>Pseudomonadota</taxon>
        <taxon>Alphaproteobacteria</taxon>
        <taxon>Rhodobacterales</taxon>
        <taxon>Roseobacteraceae</taxon>
        <taxon>Ruegeria</taxon>
    </lineage>
</organism>
<dbReference type="CDD" id="cd03509">
    <property type="entry name" value="DesA_FADS-like"/>
    <property type="match status" value="1"/>
</dbReference>
<evidence type="ECO:0000259" key="2">
    <source>
        <dbReference type="Pfam" id="PF00487"/>
    </source>
</evidence>
<reference evidence="4" key="1">
    <citation type="submission" date="2017-03" db="EMBL/GenBank/DDBJ databases">
        <authorList>
            <person name="Rodrigo-Torres L."/>
            <person name="Arahal R.D."/>
            <person name="Lucena T."/>
        </authorList>
    </citation>
    <scope>NUCLEOTIDE SEQUENCE [LARGE SCALE GENOMIC DNA]</scope>
    <source>
        <strain evidence="4">CECT 8411</strain>
    </source>
</reference>
<dbReference type="GO" id="GO:0006629">
    <property type="term" value="P:lipid metabolic process"/>
    <property type="evidence" value="ECO:0007669"/>
    <property type="project" value="InterPro"/>
</dbReference>
<dbReference type="OrthoDB" id="784276at2"/>
<name>A0A1X6Y5R5_9RHOB</name>
<dbReference type="Pfam" id="PF00487">
    <property type="entry name" value="FA_desaturase"/>
    <property type="match status" value="1"/>
</dbReference>
<dbReference type="Proteomes" id="UP000193778">
    <property type="component" value="Unassembled WGS sequence"/>
</dbReference>
<proteinExistence type="predicted"/>
<gene>
    <name evidence="3" type="ORF">RUM8411_00188</name>
</gene>
<dbReference type="InterPro" id="IPR005804">
    <property type="entry name" value="FA_desaturase_dom"/>
</dbReference>